<dbReference type="RefSeq" id="WP_224055764.1">
    <property type="nucleotide sequence ID" value="NZ_AP025145.1"/>
</dbReference>
<dbReference type="GO" id="GO:0003700">
    <property type="term" value="F:DNA-binding transcription factor activity"/>
    <property type="evidence" value="ECO:0007669"/>
    <property type="project" value="InterPro"/>
</dbReference>
<evidence type="ECO:0000313" key="7">
    <source>
        <dbReference type="Proteomes" id="UP001156690"/>
    </source>
</evidence>
<dbReference type="InterPro" id="IPR000847">
    <property type="entry name" value="LysR_HTH_N"/>
</dbReference>
<keyword evidence="2" id="KW-0805">Transcription regulation</keyword>
<gene>
    <name evidence="6" type="ORF">GCM10007932_58000</name>
</gene>
<keyword evidence="4" id="KW-0804">Transcription</keyword>
<dbReference type="PANTHER" id="PTHR30537">
    <property type="entry name" value="HTH-TYPE TRANSCRIPTIONAL REGULATOR"/>
    <property type="match status" value="1"/>
</dbReference>
<dbReference type="GO" id="GO:0043565">
    <property type="term" value="F:sequence-specific DNA binding"/>
    <property type="evidence" value="ECO:0007669"/>
    <property type="project" value="TreeGrafter"/>
</dbReference>
<dbReference type="SUPFAM" id="SSF46785">
    <property type="entry name" value="Winged helix' DNA-binding domain"/>
    <property type="match status" value="1"/>
</dbReference>
<keyword evidence="7" id="KW-1185">Reference proteome</keyword>
<sequence>MDKFLKIKAFVTVVNANSFSLAAEQLSVSISTVSKRVQYLEKEVGYQLLNRKGNKISLTNKGIDFYQKARDLLHGYNELMMPNIESTMKGTVRLGLPRRFGEDVVFPILLKFINQYPDIHLDICMNDTRESISRMGYDLVLRIGKVTEQDVVSVKLGQIPRVLVAPSNLVPKQERDNIHYISQLPIVLNVATTFSLYKNFLSNYVSTDNVVMKVNSDRCAINAIKSINAISILPYFNIKDNVINGDMVILLKDKSLPPQDISLIFPNRQLLTTPTRTLIDFLKQNLAEIIPSQSCVIENPIIKPALSNEL</sequence>
<evidence type="ECO:0000313" key="6">
    <source>
        <dbReference type="EMBL" id="GLQ76437.1"/>
    </source>
</evidence>
<organism evidence="6 7">
    <name type="scientific">Vibrio penaeicida</name>
    <dbReference type="NCBI Taxonomy" id="104609"/>
    <lineage>
        <taxon>Bacteria</taxon>
        <taxon>Pseudomonadati</taxon>
        <taxon>Pseudomonadota</taxon>
        <taxon>Gammaproteobacteria</taxon>
        <taxon>Vibrionales</taxon>
        <taxon>Vibrionaceae</taxon>
        <taxon>Vibrio</taxon>
    </lineage>
</organism>
<dbReference type="GO" id="GO:0006351">
    <property type="term" value="P:DNA-templated transcription"/>
    <property type="evidence" value="ECO:0007669"/>
    <property type="project" value="TreeGrafter"/>
</dbReference>
<dbReference type="PROSITE" id="PS50931">
    <property type="entry name" value="HTH_LYSR"/>
    <property type="match status" value="1"/>
</dbReference>
<dbReference type="SUPFAM" id="SSF53850">
    <property type="entry name" value="Periplasmic binding protein-like II"/>
    <property type="match status" value="1"/>
</dbReference>
<comment type="caution">
    <text evidence="6">The sequence shown here is derived from an EMBL/GenBank/DDBJ whole genome shotgun (WGS) entry which is preliminary data.</text>
</comment>
<dbReference type="InterPro" id="IPR036388">
    <property type="entry name" value="WH-like_DNA-bd_sf"/>
</dbReference>
<reference evidence="7" key="1">
    <citation type="journal article" date="2019" name="Int. J. Syst. Evol. Microbiol.">
        <title>The Global Catalogue of Microorganisms (GCM) 10K type strain sequencing project: providing services to taxonomists for standard genome sequencing and annotation.</title>
        <authorList>
            <consortium name="The Broad Institute Genomics Platform"/>
            <consortium name="The Broad Institute Genome Sequencing Center for Infectious Disease"/>
            <person name="Wu L."/>
            <person name="Ma J."/>
        </authorList>
    </citation>
    <scope>NUCLEOTIDE SEQUENCE [LARGE SCALE GENOMIC DNA]</scope>
    <source>
        <strain evidence="7">NBRC 15640</strain>
    </source>
</reference>
<feature type="domain" description="HTH lysR-type" evidence="5">
    <location>
        <begin position="1"/>
        <end position="59"/>
    </location>
</feature>
<dbReference type="Gene3D" id="3.40.190.290">
    <property type="match status" value="1"/>
</dbReference>
<accession>A0AAV5P1X9</accession>
<dbReference type="EMBL" id="BSNX01000075">
    <property type="protein sequence ID" value="GLQ76437.1"/>
    <property type="molecule type" value="Genomic_DNA"/>
</dbReference>
<dbReference type="Pfam" id="PF00126">
    <property type="entry name" value="HTH_1"/>
    <property type="match status" value="1"/>
</dbReference>
<dbReference type="FunFam" id="1.10.10.10:FF:000001">
    <property type="entry name" value="LysR family transcriptional regulator"/>
    <property type="match status" value="1"/>
</dbReference>
<dbReference type="Pfam" id="PF03466">
    <property type="entry name" value="LysR_substrate"/>
    <property type="match status" value="1"/>
</dbReference>
<dbReference type="InterPro" id="IPR058163">
    <property type="entry name" value="LysR-type_TF_proteobact-type"/>
</dbReference>
<evidence type="ECO:0000256" key="2">
    <source>
        <dbReference type="ARBA" id="ARBA00023015"/>
    </source>
</evidence>
<name>A0AAV5P1X9_9VIBR</name>
<evidence type="ECO:0000256" key="1">
    <source>
        <dbReference type="ARBA" id="ARBA00009437"/>
    </source>
</evidence>
<proteinExistence type="inferred from homology"/>
<dbReference type="Proteomes" id="UP001156690">
    <property type="component" value="Unassembled WGS sequence"/>
</dbReference>
<evidence type="ECO:0000256" key="3">
    <source>
        <dbReference type="ARBA" id="ARBA00023125"/>
    </source>
</evidence>
<dbReference type="PANTHER" id="PTHR30537:SF5">
    <property type="entry name" value="HTH-TYPE TRANSCRIPTIONAL ACTIVATOR TTDR-RELATED"/>
    <property type="match status" value="1"/>
</dbReference>
<keyword evidence="3" id="KW-0238">DNA-binding</keyword>
<protein>
    <submittedName>
        <fullName evidence="6">LysR family transcriptional regulator</fullName>
    </submittedName>
</protein>
<dbReference type="AlphaFoldDB" id="A0AAV5P1X9"/>
<comment type="similarity">
    <text evidence="1">Belongs to the LysR transcriptional regulatory family.</text>
</comment>
<dbReference type="InterPro" id="IPR036390">
    <property type="entry name" value="WH_DNA-bd_sf"/>
</dbReference>
<evidence type="ECO:0000259" key="5">
    <source>
        <dbReference type="PROSITE" id="PS50931"/>
    </source>
</evidence>
<dbReference type="Gene3D" id="1.10.10.10">
    <property type="entry name" value="Winged helix-like DNA-binding domain superfamily/Winged helix DNA-binding domain"/>
    <property type="match status" value="1"/>
</dbReference>
<dbReference type="InterPro" id="IPR005119">
    <property type="entry name" value="LysR_subst-bd"/>
</dbReference>
<evidence type="ECO:0000256" key="4">
    <source>
        <dbReference type="ARBA" id="ARBA00023163"/>
    </source>
</evidence>